<organism evidence="1 2">
    <name type="scientific">Inmirania thermothiophila</name>
    <dbReference type="NCBI Taxonomy" id="1750597"/>
    <lineage>
        <taxon>Bacteria</taxon>
        <taxon>Pseudomonadati</taxon>
        <taxon>Pseudomonadota</taxon>
        <taxon>Gammaproteobacteria</taxon>
        <taxon>Chromatiales</taxon>
        <taxon>Ectothiorhodospiraceae</taxon>
        <taxon>Inmirania</taxon>
    </lineage>
</organism>
<sequence length="111" mass="11870">MSEATRVSRPLLVAAEAVSDRLRAALEGVEGVEAVRIGAGLEVTYDAARVDYPTLMAAAEAAGAAAARGWLARLRRAWYGYLDGNLRANARAKAGPCCSNPTEILAQRRRR</sequence>
<accession>A0A3N1Y8B8</accession>
<name>A0A3N1Y8B8_9GAMM</name>
<keyword evidence="2" id="KW-1185">Reference proteome</keyword>
<reference evidence="1 2" key="1">
    <citation type="submission" date="2018-11" db="EMBL/GenBank/DDBJ databases">
        <title>Genomic Encyclopedia of Type Strains, Phase IV (KMG-IV): sequencing the most valuable type-strain genomes for metagenomic binning, comparative biology and taxonomic classification.</title>
        <authorList>
            <person name="Goeker M."/>
        </authorList>
    </citation>
    <scope>NUCLEOTIDE SEQUENCE [LARGE SCALE GENOMIC DNA]</scope>
    <source>
        <strain evidence="1 2">DSM 100275</strain>
    </source>
</reference>
<evidence type="ECO:0000313" key="1">
    <source>
        <dbReference type="EMBL" id="ROR34781.1"/>
    </source>
</evidence>
<comment type="caution">
    <text evidence="1">The sequence shown here is derived from an EMBL/GenBank/DDBJ whole genome shotgun (WGS) entry which is preliminary data.</text>
</comment>
<gene>
    <name evidence="1" type="ORF">EDC57_0685</name>
</gene>
<dbReference type="Gene3D" id="3.30.70.100">
    <property type="match status" value="1"/>
</dbReference>
<protein>
    <submittedName>
        <fullName evidence="1">Uncharacterized protein</fullName>
    </submittedName>
</protein>
<proteinExistence type="predicted"/>
<dbReference type="Proteomes" id="UP000276634">
    <property type="component" value="Unassembled WGS sequence"/>
</dbReference>
<evidence type="ECO:0000313" key="2">
    <source>
        <dbReference type="Proteomes" id="UP000276634"/>
    </source>
</evidence>
<dbReference type="AlphaFoldDB" id="A0A3N1Y8B8"/>
<dbReference type="EMBL" id="RJVI01000001">
    <property type="protein sequence ID" value="ROR34781.1"/>
    <property type="molecule type" value="Genomic_DNA"/>
</dbReference>
<dbReference type="RefSeq" id="WP_170165024.1">
    <property type="nucleotide sequence ID" value="NZ_RJVI01000001.1"/>
</dbReference>